<evidence type="ECO:0000313" key="3">
    <source>
        <dbReference type="EMBL" id="GJT45306.1"/>
    </source>
</evidence>
<accession>A0ABQ5E1I3</accession>
<evidence type="ECO:0000259" key="2">
    <source>
        <dbReference type="Pfam" id="PF07727"/>
    </source>
</evidence>
<dbReference type="InterPro" id="IPR013103">
    <property type="entry name" value="RVT_2"/>
</dbReference>
<keyword evidence="4" id="KW-1185">Reference proteome</keyword>
<dbReference type="PANTHER" id="PTHR11439">
    <property type="entry name" value="GAG-POL-RELATED RETROTRANSPOSON"/>
    <property type="match status" value="1"/>
</dbReference>
<dbReference type="Pfam" id="PF07727">
    <property type="entry name" value="RVT_2"/>
    <property type="match status" value="1"/>
</dbReference>
<name>A0ABQ5E1I3_9ASTR</name>
<feature type="region of interest" description="Disordered" evidence="1">
    <location>
        <begin position="67"/>
        <end position="96"/>
    </location>
</feature>
<dbReference type="PANTHER" id="PTHR11439:SF524">
    <property type="entry name" value="RNA-DIRECTED DNA POLYMERASE, PROTEIN KINASE RLK-PELLE-DLSV FAMILY"/>
    <property type="match status" value="1"/>
</dbReference>
<reference evidence="3" key="1">
    <citation type="journal article" date="2022" name="Int. J. Mol. Sci.">
        <title>Draft Genome of Tanacetum Coccineum: Genomic Comparison of Closely Related Tanacetum-Family Plants.</title>
        <authorList>
            <person name="Yamashiro T."/>
            <person name="Shiraishi A."/>
            <person name="Nakayama K."/>
            <person name="Satake H."/>
        </authorList>
    </citation>
    <scope>NUCLEOTIDE SEQUENCE</scope>
</reference>
<gene>
    <name evidence="3" type="ORF">Tco_0954021</name>
</gene>
<dbReference type="Proteomes" id="UP001151760">
    <property type="component" value="Unassembled WGS sequence"/>
</dbReference>
<sequence length="444" mass="50113">MADNRTMAQMLQAPIEGYEDAIVVPPINANNFELKQPLINLVQSNKFTDWIEDALVEMPKLNKWNKVPEKLEDPGSPNELAPLAPLPRGGNDDSTLKKDLHEENFQEDVEIKNSNVSDEPVFLNTPLSDKDECFAPKDDNDEIDDFLAMEVWICSKYHKKSVRKRTRDNGLSNQEAKDLKPKPEEIMPQLTTTNRPTKRLNLHVSSISLLPKSYRDAFNDPNWQNAMNDEYHALNKNNTWTLVPRPTNANIVRCMWLFHHKYLADGMLSRYKARLVANGSTQLEGVDVDETFSLVVKPGAIGTVISLVASRHWPIHQLDVKNAFLHGDLSETVYMHQPLGRFGLYIHNRGELFLSALTTDLAVVRGTLDYGLKLFLLSTIGFGAYLDVDWAGCPTTRCSTLSYCVFLGNNLLSCSSKRQLMLSRSCAEAEYRGVANAIAETCWL</sequence>
<feature type="domain" description="Reverse transcriptase Ty1/copia-type" evidence="2">
    <location>
        <begin position="237"/>
        <end position="340"/>
    </location>
</feature>
<reference evidence="3" key="2">
    <citation type="submission" date="2022-01" db="EMBL/GenBank/DDBJ databases">
        <authorList>
            <person name="Yamashiro T."/>
            <person name="Shiraishi A."/>
            <person name="Satake H."/>
            <person name="Nakayama K."/>
        </authorList>
    </citation>
    <scope>NUCLEOTIDE SEQUENCE</scope>
</reference>
<evidence type="ECO:0000313" key="4">
    <source>
        <dbReference type="Proteomes" id="UP001151760"/>
    </source>
</evidence>
<evidence type="ECO:0000256" key="1">
    <source>
        <dbReference type="SAM" id="MobiDB-lite"/>
    </source>
</evidence>
<proteinExistence type="predicted"/>
<organism evidence="3 4">
    <name type="scientific">Tanacetum coccineum</name>
    <dbReference type="NCBI Taxonomy" id="301880"/>
    <lineage>
        <taxon>Eukaryota</taxon>
        <taxon>Viridiplantae</taxon>
        <taxon>Streptophyta</taxon>
        <taxon>Embryophyta</taxon>
        <taxon>Tracheophyta</taxon>
        <taxon>Spermatophyta</taxon>
        <taxon>Magnoliopsida</taxon>
        <taxon>eudicotyledons</taxon>
        <taxon>Gunneridae</taxon>
        <taxon>Pentapetalae</taxon>
        <taxon>asterids</taxon>
        <taxon>campanulids</taxon>
        <taxon>Asterales</taxon>
        <taxon>Asteraceae</taxon>
        <taxon>Asteroideae</taxon>
        <taxon>Anthemideae</taxon>
        <taxon>Anthemidinae</taxon>
        <taxon>Tanacetum</taxon>
    </lineage>
</organism>
<comment type="caution">
    <text evidence="3">The sequence shown here is derived from an EMBL/GenBank/DDBJ whole genome shotgun (WGS) entry which is preliminary data.</text>
</comment>
<dbReference type="CDD" id="cd09272">
    <property type="entry name" value="RNase_HI_RT_Ty1"/>
    <property type="match status" value="1"/>
</dbReference>
<protein>
    <submittedName>
        <fullName evidence="3">Ribonuclease H-like domain-containing protein</fullName>
    </submittedName>
</protein>
<dbReference type="EMBL" id="BQNB010015890">
    <property type="protein sequence ID" value="GJT45306.1"/>
    <property type="molecule type" value="Genomic_DNA"/>
</dbReference>